<feature type="domain" description="Ketoreductase" evidence="3">
    <location>
        <begin position="9"/>
        <end position="190"/>
    </location>
</feature>
<dbReference type="OrthoDB" id="1669814at2759"/>
<dbReference type="InterPro" id="IPR036291">
    <property type="entry name" value="NAD(P)-bd_dom_sf"/>
</dbReference>
<dbReference type="PANTHER" id="PTHR42760:SF45">
    <property type="entry name" value="SHORT CHAIN DEHYDROGENASE_REDUCTASE FAMILY PROTEIN, PUTATIVE (AFU_ORTHOLOGUE AFUA_3G09150)-RELATED"/>
    <property type="match status" value="1"/>
</dbReference>
<comment type="caution">
    <text evidence="4">The sequence shown here is derived from an EMBL/GenBank/DDBJ whole genome shotgun (WGS) entry which is preliminary data.</text>
</comment>
<keyword evidence="2" id="KW-0521">NADP</keyword>
<evidence type="ECO:0000256" key="1">
    <source>
        <dbReference type="ARBA" id="ARBA00006484"/>
    </source>
</evidence>
<dbReference type="SUPFAM" id="SSF51735">
    <property type="entry name" value="NAD(P)-binding Rossmann-fold domains"/>
    <property type="match status" value="1"/>
</dbReference>
<accession>A0A2P7YDI2</accession>
<dbReference type="STRING" id="40998.A0A2P7YDI2"/>
<dbReference type="AlphaFoldDB" id="A0A2P7YDI2"/>
<dbReference type="GO" id="GO:0016616">
    <property type="term" value="F:oxidoreductase activity, acting on the CH-OH group of donors, NAD or NADP as acceptor"/>
    <property type="evidence" value="ECO:0007669"/>
    <property type="project" value="TreeGrafter"/>
</dbReference>
<name>A0A2P7YDI2_9PEZI</name>
<dbReference type="InterPro" id="IPR020904">
    <property type="entry name" value="Sc_DH/Rdtase_CS"/>
</dbReference>
<evidence type="ECO:0000259" key="3">
    <source>
        <dbReference type="SMART" id="SM00822"/>
    </source>
</evidence>
<dbReference type="InterPro" id="IPR057326">
    <property type="entry name" value="KR_dom"/>
</dbReference>
<evidence type="ECO:0000256" key="2">
    <source>
        <dbReference type="ARBA" id="ARBA00022857"/>
    </source>
</evidence>
<dbReference type="GO" id="GO:0048038">
    <property type="term" value="F:quinone binding"/>
    <property type="evidence" value="ECO:0007669"/>
    <property type="project" value="TreeGrafter"/>
</dbReference>
<evidence type="ECO:0000313" key="5">
    <source>
        <dbReference type="Proteomes" id="UP000243723"/>
    </source>
</evidence>
<dbReference type="FunFam" id="3.40.50.720:FF:000084">
    <property type="entry name" value="Short-chain dehydrogenase reductase"/>
    <property type="match status" value="1"/>
</dbReference>
<protein>
    <submittedName>
        <fullName evidence="4">Diacetyl reductase</fullName>
    </submittedName>
</protein>
<comment type="similarity">
    <text evidence="1">Belongs to the short-chain dehydrogenases/reductases (SDR) family.</text>
</comment>
<dbReference type="Gene3D" id="3.40.50.720">
    <property type="entry name" value="NAD(P)-binding Rossmann-like Domain"/>
    <property type="match status" value="1"/>
</dbReference>
<dbReference type="Pfam" id="PF13561">
    <property type="entry name" value="adh_short_C2"/>
    <property type="match status" value="1"/>
</dbReference>
<dbReference type="PRINTS" id="PR00081">
    <property type="entry name" value="GDHRDH"/>
</dbReference>
<evidence type="ECO:0000313" key="4">
    <source>
        <dbReference type="EMBL" id="PSK34026.1"/>
    </source>
</evidence>
<proteinExistence type="inferred from homology"/>
<dbReference type="InterPro" id="IPR002347">
    <property type="entry name" value="SDR_fam"/>
</dbReference>
<gene>
    <name evidence="4" type="ORF">B9Z65_8352</name>
</gene>
<dbReference type="PANTHER" id="PTHR42760">
    <property type="entry name" value="SHORT-CHAIN DEHYDROGENASES/REDUCTASES FAMILY MEMBER"/>
    <property type="match status" value="1"/>
</dbReference>
<dbReference type="EMBL" id="NHZQ01000447">
    <property type="protein sequence ID" value="PSK34026.1"/>
    <property type="molecule type" value="Genomic_DNA"/>
</dbReference>
<dbReference type="PROSITE" id="PS00061">
    <property type="entry name" value="ADH_SHORT"/>
    <property type="match status" value="1"/>
</dbReference>
<dbReference type="SMART" id="SM00822">
    <property type="entry name" value="PKS_KR"/>
    <property type="match status" value="1"/>
</dbReference>
<keyword evidence="5" id="KW-1185">Reference proteome</keyword>
<dbReference type="Proteomes" id="UP000243723">
    <property type="component" value="Unassembled WGS sequence"/>
</dbReference>
<reference evidence="4 5" key="1">
    <citation type="submission" date="2017-05" db="EMBL/GenBank/DDBJ databases">
        <title>Draft genome sequence of Elsinoe australis.</title>
        <authorList>
            <person name="Cheng Q."/>
        </authorList>
    </citation>
    <scope>NUCLEOTIDE SEQUENCE [LARGE SCALE GENOMIC DNA]</scope>
    <source>
        <strain evidence="4 5">NL1</strain>
    </source>
</reference>
<sequence length="258" mass="26200">MATKYLAGKSISITGAASGIGRATALRLAERGASLALADVSGPSLNALKDELRAKHTTSHFHATTVDIGASLAVTKWINDTEAQLGPLHGAANIAGILIPETGGFSNINDEDWSKVIRTNLTGLMYCIRAQLGVMADHGSIVNASSMGGLVGAPGLAAYAASKAGVISITRSAAKDAATRGIRVNAIAPGGVETPMLNTQVEAIAAASAQGGKSFSATVPLERLATPDEVAALIEFLLGHDSKYITGDTIRIDGGALA</sequence>
<organism evidence="4 5">
    <name type="scientific">Elsinoe australis</name>
    <dbReference type="NCBI Taxonomy" id="40998"/>
    <lineage>
        <taxon>Eukaryota</taxon>
        <taxon>Fungi</taxon>
        <taxon>Dikarya</taxon>
        <taxon>Ascomycota</taxon>
        <taxon>Pezizomycotina</taxon>
        <taxon>Dothideomycetes</taxon>
        <taxon>Dothideomycetidae</taxon>
        <taxon>Myriangiales</taxon>
        <taxon>Elsinoaceae</taxon>
        <taxon>Elsinoe</taxon>
    </lineage>
</organism>
<dbReference type="GO" id="GO:0006633">
    <property type="term" value="P:fatty acid biosynthetic process"/>
    <property type="evidence" value="ECO:0007669"/>
    <property type="project" value="TreeGrafter"/>
</dbReference>
<dbReference type="PRINTS" id="PR00080">
    <property type="entry name" value="SDRFAMILY"/>
</dbReference>